<keyword evidence="1" id="KW-0805">Transcription regulation</keyword>
<dbReference type="InterPro" id="IPR000835">
    <property type="entry name" value="HTH_MarR-typ"/>
</dbReference>
<dbReference type="SUPFAM" id="SSF46785">
    <property type="entry name" value="Winged helix' DNA-binding domain"/>
    <property type="match status" value="1"/>
</dbReference>
<sequence length="147" mass="16037">MTSPADPAVLADSIGDMLAAVRRAMRSGRQIGDLAPRHEAALAWLRRKRQLTTAELARYEQITPQSMGAVVAELVERGWVTKAKDPEDGRRELLSLTDAGAAAVNRTDGARHADLIELLATRLTAADRELVARALAVLMKIEDEDQK</sequence>
<dbReference type="PANTHER" id="PTHR39515">
    <property type="entry name" value="CONSERVED PROTEIN"/>
    <property type="match status" value="1"/>
</dbReference>
<keyword evidence="3" id="KW-0804">Transcription</keyword>
<accession>A0ABP7ZKW7</accession>
<feature type="domain" description="HTH marR-type" evidence="4">
    <location>
        <begin position="11"/>
        <end position="140"/>
    </location>
</feature>
<reference evidence="5" key="2">
    <citation type="submission" date="2023-12" db="EMBL/GenBank/DDBJ databases">
        <authorList>
            <person name="Sun Q."/>
            <person name="Inoue M."/>
        </authorList>
    </citation>
    <scope>NUCLEOTIDE SEQUENCE</scope>
    <source>
        <strain evidence="5">JCM 17590</strain>
    </source>
</reference>
<dbReference type="PROSITE" id="PS01117">
    <property type="entry name" value="HTH_MARR_1"/>
    <property type="match status" value="1"/>
</dbReference>
<evidence type="ECO:0000259" key="4">
    <source>
        <dbReference type="PROSITE" id="PS50995"/>
    </source>
</evidence>
<dbReference type="PROSITE" id="PS50995">
    <property type="entry name" value="HTH_MARR_2"/>
    <property type="match status" value="1"/>
</dbReference>
<keyword evidence="6" id="KW-1185">Reference proteome</keyword>
<comment type="caution">
    <text evidence="5">The sequence shown here is derived from an EMBL/GenBank/DDBJ whole genome shotgun (WGS) entry which is preliminary data.</text>
</comment>
<name>A0ABP7ZKW7_9MICO</name>
<gene>
    <name evidence="5" type="ORF">GCM10022286_20870</name>
</gene>
<organism evidence="5 6">
    <name type="scientific">Gryllotalpicola daejeonensis</name>
    <dbReference type="NCBI Taxonomy" id="993087"/>
    <lineage>
        <taxon>Bacteria</taxon>
        <taxon>Bacillati</taxon>
        <taxon>Actinomycetota</taxon>
        <taxon>Actinomycetes</taxon>
        <taxon>Micrococcales</taxon>
        <taxon>Microbacteriaceae</taxon>
        <taxon>Gryllotalpicola</taxon>
    </lineage>
</organism>
<protein>
    <submittedName>
        <fullName evidence="5">MarR family transcriptional regulator</fullName>
    </submittedName>
</protein>
<dbReference type="Proteomes" id="UP001415169">
    <property type="component" value="Unassembled WGS sequence"/>
</dbReference>
<dbReference type="PANTHER" id="PTHR39515:SF2">
    <property type="entry name" value="HTH-TYPE TRANSCRIPTIONAL REGULATOR RV0880"/>
    <property type="match status" value="1"/>
</dbReference>
<dbReference type="SMART" id="SM00347">
    <property type="entry name" value="HTH_MARR"/>
    <property type="match status" value="1"/>
</dbReference>
<dbReference type="InterPro" id="IPR036388">
    <property type="entry name" value="WH-like_DNA-bd_sf"/>
</dbReference>
<evidence type="ECO:0000313" key="5">
    <source>
        <dbReference type="EMBL" id="GAA4162197.1"/>
    </source>
</evidence>
<evidence type="ECO:0000256" key="2">
    <source>
        <dbReference type="ARBA" id="ARBA00023125"/>
    </source>
</evidence>
<reference evidence="5" key="1">
    <citation type="journal article" date="2014" name="Int. J. Syst. Evol. Microbiol.">
        <title>Complete genome of a new Firmicutes species belonging to the dominant human colonic microbiota ('Ruminococcus bicirculans') reveals two chromosomes and a selective capacity to utilize plant glucans.</title>
        <authorList>
            <consortium name="NISC Comparative Sequencing Program"/>
            <person name="Wegmann U."/>
            <person name="Louis P."/>
            <person name="Goesmann A."/>
            <person name="Henrissat B."/>
            <person name="Duncan S.H."/>
            <person name="Flint H.J."/>
        </authorList>
    </citation>
    <scope>NUCLEOTIDE SEQUENCE</scope>
    <source>
        <strain evidence="5">JCM 17590</strain>
    </source>
</reference>
<evidence type="ECO:0000256" key="3">
    <source>
        <dbReference type="ARBA" id="ARBA00023163"/>
    </source>
</evidence>
<dbReference type="RefSeq" id="WP_344791718.1">
    <property type="nucleotide sequence ID" value="NZ_BAABBV010000001.1"/>
</dbReference>
<dbReference type="Pfam" id="PF12802">
    <property type="entry name" value="MarR_2"/>
    <property type="match status" value="1"/>
</dbReference>
<dbReference type="InterPro" id="IPR036390">
    <property type="entry name" value="WH_DNA-bd_sf"/>
</dbReference>
<dbReference type="InterPro" id="IPR052526">
    <property type="entry name" value="HTH-type_Bedaq_tolerance"/>
</dbReference>
<evidence type="ECO:0000313" key="6">
    <source>
        <dbReference type="Proteomes" id="UP001415169"/>
    </source>
</evidence>
<keyword evidence="2" id="KW-0238">DNA-binding</keyword>
<evidence type="ECO:0000256" key="1">
    <source>
        <dbReference type="ARBA" id="ARBA00023015"/>
    </source>
</evidence>
<proteinExistence type="predicted"/>
<dbReference type="Gene3D" id="1.10.10.10">
    <property type="entry name" value="Winged helix-like DNA-binding domain superfamily/Winged helix DNA-binding domain"/>
    <property type="match status" value="1"/>
</dbReference>
<dbReference type="EMBL" id="BAABBV010000001">
    <property type="protein sequence ID" value="GAA4162197.1"/>
    <property type="molecule type" value="Genomic_DNA"/>
</dbReference>
<dbReference type="InterPro" id="IPR023187">
    <property type="entry name" value="Tscrpt_reg_MarR-type_CS"/>
</dbReference>